<gene>
    <name evidence="1" type="ORF">KIN20_010321</name>
</gene>
<sequence length="102" mass="11903">MEVHDPEIAVNHGEDPIMRSKAGLGEFQLRSHTSTFGDLNWVKLERKEKTLRNFQVTGFESEDVEMGRRDHFIYYPRELRLRSYPRGILSSFPPPVEDQNGI</sequence>
<name>A0AAD5MYZ0_PARTN</name>
<proteinExistence type="predicted"/>
<dbReference type="AlphaFoldDB" id="A0AAD5MYZ0"/>
<organism evidence="1 2">
    <name type="scientific">Parelaphostrongylus tenuis</name>
    <name type="common">Meningeal worm</name>
    <dbReference type="NCBI Taxonomy" id="148309"/>
    <lineage>
        <taxon>Eukaryota</taxon>
        <taxon>Metazoa</taxon>
        <taxon>Ecdysozoa</taxon>
        <taxon>Nematoda</taxon>
        <taxon>Chromadorea</taxon>
        <taxon>Rhabditida</taxon>
        <taxon>Rhabditina</taxon>
        <taxon>Rhabditomorpha</taxon>
        <taxon>Strongyloidea</taxon>
        <taxon>Metastrongylidae</taxon>
        <taxon>Parelaphostrongylus</taxon>
    </lineage>
</organism>
<comment type="caution">
    <text evidence="1">The sequence shown here is derived from an EMBL/GenBank/DDBJ whole genome shotgun (WGS) entry which is preliminary data.</text>
</comment>
<reference evidence="1" key="1">
    <citation type="submission" date="2021-06" db="EMBL/GenBank/DDBJ databases">
        <title>Parelaphostrongylus tenuis whole genome reference sequence.</title>
        <authorList>
            <person name="Garwood T.J."/>
            <person name="Larsen P.A."/>
            <person name="Fountain-Jones N.M."/>
            <person name="Garbe J.R."/>
            <person name="Macchietto M.G."/>
            <person name="Kania S.A."/>
            <person name="Gerhold R.W."/>
            <person name="Richards J.E."/>
            <person name="Wolf T.M."/>
        </authorList>
    </citation>
    <scope>NUCLEOTIDE SEQUENCE</scope>
    <source>
        <strain evidence="1">MNPRO001-30</strain>
        <tissue evidence="1">Meninges</tissue>
    </source>
</reference>
<keyword evidence="2" id="KW-1185">Reference proteome</keyword>
<protein>
    <submittedName>
        <fullName evidence="1">Uncharacterized protein</fullName>
    </submittedName>
</protein>
<dbReference type="Proteomes" id="UP001196413">
    <property type="component" value="Unassembled WGS sequence"/>
</dbReference>
<evidence type="ECO:0000313" key="2">
    <source>
        <dbReference type="Proteomes" id="UP001196413"/>
    </source>
</evidence>
<dbReference type="EMBL" id="JAHQIW010001793">
    <property type="protein sequence ID" value="KAJ1353654.1"/>
    <property type="molecule type" value="Genomic_DNA"/>
</dbReference>
<accession>A0AAD5MYZ0</accession>
<evidence type="ECO:0000313" key="1">
    <source>
        <dbReference type="EMBL" id="KAJ1353654.1"/>
    </source>
</evidence>